<proteinExistence type="predicted"/>
<organism evidence="2 3">
    <name type="scientific">Plakobranchus ocellatus</name>
    <dbReference type="NCBI Taxonomy" id="259542"/>
    <lineage>
        <taxon>Eukaryota</taxon>
        <taxon>Metazoa</taxon>
        <taxon>Spiralia</taxon>
        <taxon>Lophotrochozoa</taxon>
        <taxon>Mollusca</taxon>
        <taxon>Gastropoda</taxon>
        <taxon>Heterobranchia</taxon>
        <taxon>Euthyneura</taxon>
        <taxon>Panpulmonata</taxon>
        <taxon>Sacoglossa</taxon>
        <taxon>Placobranchoidea</taxon>
        <taxon>Plakobranchidae</taxon>
        <taxon>Plakobranchus</taxon>
    </lineage>
</organism>
<keyword evidence="3" id="KW-1185">Reference proteome</keyword>
<sequence>MRYPEDKLAMRCPEDKHAMRCAEDKHAMRCAEDKHAMRCPEDKHAMRCAEDKHAMRCPEDKHAMRCAEDKHTMRCPEDKHAMRCAEDKHAMRCPEDKHAMRCPEDKLAMLRRTICTALSLILSYQAGWFLYKASPQQGDLKLSGPPSGQSAVGGARTRDKNVPAELWADSLATVPPTPPVIKQTRRFCTCSHYPSYSDKFNSGTDEGKL</sequence>
<protein>
    <submittedName>
        <fullName evidence="2">Fam-a protein</fullName>
    </submittedName>
</protein>
<evidence type="ECO:0000313" key="2">
    <source>
        <dbReference type="EMBL" id="GFO25289.1"/>
    </source>
</evidence>
<evidence type="ECO:0000256" key="1">
    <source>
        <dbReference type="SAM" id="MobiDB-lite"/>
    </source>
</evidence>
<dbReference type="EMBL" id="BLXT01005746">
    <property type="protein sequence ID" value="GFO25289.1"/>
    <property type="molecule type" value="Genomic_DNA"/>
</dbReference>
<feature type="region of interest" description="Disordered" evidence="1">
    <location>
        <begin position="139"/>
        <end position="158"/>
    </location>
</feature>
<reference evidence="2 3" key="1">
    <citation type="journal article" date="2021" name="Elife">
        <title>Chloroplast acquisition without the gene transfer in kleptoplastic sea slugs, Plakobranchus ocellatus.</title>
        <authorList>
            <person name="Maeda T."/>
            <person name="Takahashi S."/>
            <person name="Yoshida T."/>
            <person name="Shimamura S."/>
            <person name="Takaki Y."/>
            <person name="Nagai Y."/>
            <person name="Toyoda A."/>
            <person name="Suzuki Y."/>
            <person name="Arimoto A."/>
            <person name="Ishii H."/>
            <person name="Satoh N."/>
            <person name="Nishiyama T."/>
            <person name="Hasebe M."/>
            <person name="Maruyama T."/>
            <person name="Minagawa J."/>
            <person name="Obokata J."/>
            <person name="Shigenobu S."/>
        </authorList>
    </citation>
    <scope>NUCLEOTIDE SEQUENCE [LARGE SCALE GENOMIC DNA]</scope>
</reference>
<evidence type="ECO:0000313" key="3">
    <source>
        <dbReference type="Proteomes" id="UP000735302"/>
    </source>
</evidence>
<dbReference type="AlphaFoldDB" id="A0AAV4C3M3"/>
<comment type="caution">
    <text evidence="2">The sequence shown here is derived from an EMBL/GenBank/DDBJ whole genome shotgun (WGS) entry which is preliminary data.</text>
</comment>
<name>A0AAV4C3M3_9GAST</name>
<accession>A0AAV4C3M3</accession>
<dbReference type="Proteomes" id="UP000735302">
    <property type="component" value="Unassembled WGS sequence"/>
</dbReference>
<gene>
    <name evidence="2" type="ORF">PoB_005179400</name>
</gene>